<dbReference type="RefSeq" id="WP_087916757.1">
    <property type="nucleotide sequence ID" value="NZ_CP021780.1"/>
</dbReference>
<dbReference type="AlphaFoldDB" id="A0A2Z2KK79"/>
<dbReference type="Gene3D" id="3.40.50.2000">
    <property type="entry name" value="Glycogen Phosphorylase B"/>
    <property type="match status" value="1"/>
</dbReference>
<dbReference type="OrthoDB" id="9816564at2"/>
<dbReference type="SUPFAM" id="SSF53756">
    <property type="entry name" value="UDP-Glycosyltransferase/glycogen phosphorylase"/>
    <property type="match status" value="1"/>
</dbReference>
<keyword evidence="2" id="KW-1185">Reference proteome</keyword>
<dbReference type="EMBL" id="CP021780">
    <property type="protein sequence ID" value="ASA22759.1"/>
    <property type="molecule type" value="Genomic_DNA"/>
</dbReference>
<reference evidence="1 2" key="1">
    <citation type="submission" date="2017-06" db="EMBL/GenBank/DDBJ databases">
        <title>Complete genome sequence of Paenibacillus donghaensis KCTC 13049T isolated from East Sea sediment, South Korea.</title>
        <authorList>
            <person name="Jung B.K."/>
            <person name="Hong S.-J."/>
            <person name="Shin J.-H."/>
        </authorList>
    </citation>
    <scope>NUCLEOTIDE SEQUENCE [LARGE SCALE GENOMIC DNA]</scope>
    <source>
        <strain evidence="1 2">KCTC 13049</strain>
    </source>
</reference>
<dbReference type="KEGG" id="pdh:B9T62_19320"/>
<accession>A0A2Z2KK79</accession>
<sequence length="343" mass="39700">MSIKSKQSITIIYPPTVDYYMLYQRPHQLLKALSRINNVRCIFISSEVFKPLPKPINEVSKNMFVVRGNSDYKSLIQGKVVYWVSYPEHIDYHLTVEKDFVVFDAIDNPVDEFAVWKDKLDYAVSKADIVSCTANILYEYHSKRTNKPIFMCPNGGDFAHFKKAKKRLDKPHDFPKTNKDDKVVGFYGALATWLDTEIIKKIAEKYKVVLIGKNKYYPIEVNHPNVYNIEHKDYLQLPIYLSHFDVAIIPFKLTEMMKGCDPVKLQEYLASGKPVVTTEIEDVVANFSDVVDFMNIDNCLEVIDRVIAENSKEKEAKRIETSIRNSWDVRAETAIEALNLYMN</sequence>
<protein>
    <recommendedName>
        <fullName evidence="3">Glycosyl transferase family 1</fullName>
    </recommendedName>
</protein>
<evidence type="ECO:0008006" key="3">
    <source>
        <dbReference type="Google" id="ProtNLM"/>
    </source>
</evidence>
<evidence type="ECO:0000313" key="2">
    <source>
        <dbReference type="Proteomes" id="UP000249890"/>
    </source>
</evidence>
<organism evidence="1 2">
    <name type="scientific">Paenibacillus donghaensis</name>
    <dbReference type="NCBI Taxonomy" id="414771"/>
    <lineage>
        <taxon>Bacteria</taxon>
        <taxon>Bacillati</taxon>
        <taxon>Bacillota</taxon>
        <taxon>Bacilli</taxon>
        <taxon>Bacillales</taxon>
        <taxon>Paenibacillaceae</taxon>
        <taxon>Paenibacillus</taxon>
    </lineage>
</organism>
<evidence type="ECO:0000313" key="1">
    <source>
        <dbReference type="EMBL" id="ASA22759.1"/>
    </source>
</evidence>
<dbReference type="Pfam" id="PF13692">
    <property type="entry name" value="Glyco_trans_1_4"/>
    <property type="match status" value="1"/>
</dbReference>
<proteinExistence type="predicted"/>
<dbReference type="Proteomes" id="UP000249890">
    <property type="component" value="Chromosome"/>
</dbReference>
<name>A0A2Z2KK79_9BACL</name>
<gene>
    <name evidence="1" type="ORF">B9T62_19320</name>
</gene>